<feature type="region of interest" description="Disordered" evidence="1">
    <location>
        <begin position="220"/>
        <end position="268"/>
    </location>
</feature>
<organism evidence="2 3">
    <name type="scientific">Sungouiella intermedia</name>
    <dbReference type="NCBI Taxonomy" id="45354"/>
    <lineage>
        <taxon>Eukaryota</taxon>
        <taxon>Fungi</taxon>
        <taxon>Dikarya</taxon>
        <taxon>Ascomycota</taxon>
        <taxon>Saccharomycotina</taxon>
        <taxon>Pichiomycetes</taxon>
        <taxon>Metschnikowiaceae</taxon>
        <taxon>Sungouiella</taxon>
    </lineage>
</organism>
<evidence type="ECO:0000313" key="2">
    <source>
        <dbReference type="EMBL" id="SGZ49521.1"/>
    </source>
</evidence>
<evidence type="ECO:0000313" key="3">
    <source>
        <dbReference type="Proteomes" id="UP000182334"/>
    </source>
</evidence>
<dbReference type="Proteomes" id="UP000182334">
    <property type="component" value="Chromosome II"/>
</dbReference>
<feature type="region of interest" description="Disordered" evidence="1">
    <location>
        <begin position="312"/>
        <end position="374"/>
    </location>
</feature>
<dbReference type="AlphaFoldDB" id="A0A1L0BDN0"/>
<dbReference type="EMBL" id="LT635757">
    <property type="protein sequence ID" value="SGZ49521.1"/>
    <property type="molecule type" value="Genomic_DNA"/>
</dbReference>
<keyword evidence="3" id="KW-1185">Reference proteome</keyword>
<accession>A0A1L0BDN0</accession>
<evidence type="ECO:0000256" key="1">
    <source>
        <dbReference type="SAM" id="MobiDB-lite"/>
    </source>
</evidence>
<feature type="region of interest" description="Disordered" evidence="1">
    <location>
        <begin position="1"/>
        <end position="34"/>
    </location>
</feature>
<feature type="compositionally biased region" description="Polar residues" evidence="1">
    <location>
        <begin position="10"/>
        <end position="34"/>
    </location>
</feature>
<dbReference type="OrthoDB" id="4036304at2759"/>
<protein>
    <submittedName>
        <fullName evidence="2">CIC11C00000003544</fullName>
    </submittedName>
</protein>
<feature type="compositionally biased region" description="Acidic residues" evidence="1">
    <location>
        <begin position="347"/>
        <end position="359"/>
    </location>
</feature>
<reference evidence="2 3" key="1">
    <citation type="submission" date="2016-10" db="EMBL/GenBank/DDBJ databases">
        <authorList>
            <person name="de Groot N.N."/>
        </authorList>
    </citation>
    <scope>NUCLEOTIDE SEQUENCE [LARGE SCALE GENOMIC DNA]</scope>
    <source>
        <strain evidence="2 3">CBS 141442</strain>
    </source>
</reference>
<sequence>MEASELRKLTTPSPQLKHSTMLSRSNSRSKGINFNTVTPSPLKTVNVTHTSTDTQTPLQLARIHKNGSVERHRDIKAQQGFQYDFVLPLAEQLKGLDVDEQLRLLALKEMSVVEIKDGISNLRTKLNDTERDLRQLREVIQRSLYKEMNVNGPPRTQTQKTAYQGKARRRNTPVIDNGSSEMKENQPPDQLSNIWSNLSKPITFIQQIDTMLLNEFEKSLGADQPSGHPKTNKKDYVRQRRLSKVPRDEADRHLYDLDPSPLKDRSNFTGTSSYYQQLLQSSESSEDMFQAVSTSLWSFVNDMKTNMLASLNEQTEESEKSTPKSTPLNLNDPVKSDEISVDMLTLSDEETFSGEEEVDLTMYSSMRRNKDKKS</sequence>
<feature type="region of interest" description="Disordered" evidence="1">
    <location>
        <begin position="149"/>
        <end position="193"/>
    </location>
</feature>
<gene>
    <name evidence="2" type="ORF">SAMEA4029010_CIC11G00000003544</name>
</gene>
<name>A0A1L0BDN0_9ASCO</name>
<proteinExistence type="predicted"/>
<feature type="compositionally biased region" description="Basic and acidic residues" evidence="1">
    <location>
        <begin position="245"/>
        <end position="266"/>
    </location>
</feature>